<name>A0A1E4T6I3_9ASCO</name>
<dbReference type="OrthoDB" id="274752at2759"/>
<dbReference type="SUPFAM" id="SSF50249">
    <property type="entry name" value="Nucleic acid-binding proteins"/>
    <property type="match status" value="1"/>
</dbReference>
<dbReference type="STRING" id="983967.A0A1E4T6I3"/>
<dbReference type="GO" id="GO:0006412">
    <property type="term" value="P:translation"/>
    <property type="evidence" value="ECO:0007669"/>
    <property type="project" value="InterPro"/>
</dbReference>
<dbReference type="GO" id="GO:0003735">
    <property type="term" value="F:structural constituent of ribosome"/>
    <property type="evidence" value="ECO:0007669"/>
    <property type="project" value="InterPro"/>
</dbReference>
<keyword evidence="3" id="KW-0687">Ribonucleoprotein</keyword>
<dbReference type="Proteomes" id="UP000094801">
    <property type="component" value="Unassembled WGS sequence"/>
</dbReference>
<dbReference type="InterPro" id="IPR000266">
    <property type="entry name" value="Ribosomal_uS17"/>
</dbReference>
<evidence type="ECO:0000256" key="3">
    <source>
        <dbReference type="ARBA" id="ARBA00023274"/>
    </source>
</evidence>
<dbReference type="EMBL" id="KV453848">
    <property type="protein sequence ID" value="ODV87377.1"/>
    <property type="molecule type" value="Genomic_DNA"/>
</dbReference>
<evidence type="ECO:0000313" key="4">
    <source>
        <dbReference type="EMBL" id="ODV87377.1"/>
    </source>
</evidence>
<evidence type="ECO:0000256" key="1">
    <source>
        <dbReference type="ARBA" id="ARBA00010254"/>
    </source>
</evidence>
<dbReference type="Gene3D" id="2.40.50.140">
    <property type="entry name" value="Nucleic acid-binding proteins"/>
    <property type="match status" value="1"/>
</dbReference>
<dbReference type="Pfam" id="PF00366">
    <property type="entry name" value="Ribosomal_S17"/>
    <property type="match status" value="1"/>
</dbReference>
<dbReference type="InterPro" id="IPR012340">
    <property type="entry name" value="NA-bd_OB-fold"/>
</dbReference>
<keyword evidence="2" id="KW-0689">Ribosomal protein</keyword>
<keyword evidence="5" id="KW-1185">Reference proteome</keyword>
<organism evidence="4 5">
    <name type="scientific">[Candida] arabinofermentans NRRL YB-2248</name>
    <dbReference type="NCBI Taxonomy" id="983967"/>
    <lineage>
        <taxon>Eukaryota</taxon>
        <taxon>Fungi</taxon>
        <taxon>Dikarya</taxon>
        <taxon>Ascomycota</taxon>
        <taxon>Saccharomycotina</taxon>
        <taxon>Pichiomycetes</taxon>
        <taxon>Pichiales</taxon>
        <taxon>Pichiaceae</taxon>
        <taxon>Ogataea</taxon>
        <taxon>Ogataea/Candida clade</taxon>
    </lineage>
</organism>
<feature type="non-terminal residue" evidence="4">
    <location>
        <position position="211"/>
    </location>
</feature>
<accession>A0A1E4T6I3</accession>
<dbReference type="PANTHER" id="PTHR10744:SF1">
    <property type="entry name" value="SMALL RIBOSOMAL SUBUNIT PROTEIN US17M"/>
    <property type="match status" value="1"/>
</dbReference>
<evidence type="ECO:0008006" key="6">
    <source>
        <dbReference type="Google" id="ProtNLM"/>
    </source>
</evidence>
<protein>
    <recommendedName>
        <fullName evidence="6">37S ribosomal protein S17, mitochondrial</fullName>
    </recommendedName>
</protein>
<dbReference type="CDD" id="cd00364">
    <property type="entry name" value="Ribosomal_uS17"/>
    <property type="match status" value="1"/>
</dbReference>
<gene>
    <name evidence="4" type="ORF">CANARDRAFT_217426</name>
</gene>
<dbReference type="PANTHER" id="PTHR10744">
    <property type="entry name" value="40S RIBOSOMAL PROTEIN S11 FAMILY MEMBER"/>
    <property type="match status" value="1"/>
</dbReference>
<sequence length="211" mass="24802">MARQNFIGFVISQGKMEKTIKVRVLQKVFNKKLQKEYFRRKDYLVHDEASICREGDLVRIEATRPLSARKSFAVAEIKRNKGQQFAKYESQAKLKVIEEENAKSIEFLNRRELNSNNVNESLYSDLKDLSILKQNEELQNEEIERIKKLKEKYGITNWDEEFENKELLVSDITYLTSKIENLKLDLEISEKLNDLLSNEDSIAFKTVAEKM</sequence>
<comment type="similarity">
    <text evidence="1">Belongs to the universal ribosomal protein uS17 family.</text>
</comment>
<evidence type="ECO:0000313" key="5">
    <source>
        <dbReference type="Proteomes" id="UP000094801"/>
    </source>
</evidence>
<dbReference type="GO" id="GO:1990904">
    <property type="term" value="C:ribonucleoprotein complex"/>
    <property type="evidence" value="ECO:0007669"/>
    <property type="project" value="UniProtKB-KW"/>
</dbReference>
<proteinExistence type="inferred from homology"/>
<dbReference type="AlphaFoldDB" id="A0A1E4T6I3"/>
<evidence type="ECO:0000256" key="2">
    <source>
        <dbReference type="ARBA" id="ARBA00022980"/>
    </source>
</evidence>
<dbReference type="GO" id="GO:0005840">
    <property type="term" value="C:ribosome"/>
    <property type="evidence" value="ECO:0007669"/>
    <property type="project" value="UniProtKB-KW"/>
</dbReference>
<dbReference type="GO" id="GO:0005739">
    <property type="term" value="C:mitochondrion"/>
    <property type="evidence" value="ECO:0007669"/>
    <property type="project" value="TreeGrafter"/>
</dbReference>
<reference evidence="5" key="1">
    <citation type="submission" date="2016-04" db="EMBL/GenBank/DDBJ databases">
        <title>Comparative genomics of biotechnologically important yeasts.</title>
        <authorList>
            <consortium name="DOE Joint Genome Institute"/>
            <person name="Riley R."/>
            <person name="Haridas S."/>
            <person name="Wolfe K.H."/>
            <person name="Lopes M.R."/>
            <person name="Hittinger C.T."/>
            <person name="Goker M."/>
            <person name="Salamov A."/>
            <person name="Wisecaver J."/>
            <person name="Long T.M."/>
            <person name="Aerts A.L."/>
            <person name="Barry K."/>
            <person name="Choi C."/>
            <person name="Clum A."/>
            <person name="Coughlan A.Y."/>
            <person name="Deshpande S."/>
            <person name="Douglass A.P."/>
            <person name="Hanson S.J."/>
            <person name="Klenk H.-P."/>
            <person name="Labutti K."/>
            <person name="Lapidus A."/>
            <person name="Lindquist E."/>
            <person name="Lipzen A."/>
            <person name="Meier-Kolthoff J.P."/>
            <person name="Ohm R.A."/>
            <person name="Otillar R.P."/>
            <person name="Pangilinan J."/>
            <person name="Peng Y."/>
            <person name="Rokas A."/>
            <person name="Rosa C.A."/>
            <person name="Scheuner C."/>
            <person name="Sibirny A.A."/>
            <person name="Slot J.C."/>
            <person name="Stielow J.B."/>
            <person name="Sun H."/>
            <person name="Kurtzman C.P."/>
            <person name="Blackwell M."/>
            <person name="Grigoriev I.V."/>
            <person name="Jeffries T.W."/>
        </authorList>
    </citation>
    <scope>NUCLEOTIDE SEQUENCE [LARGE SCALE GENOMIC DNA]</scope>
    <source>
        <strain evidence="5">NRRL YB-2248</strain>
    </source>
</reference>